<evidence type="ECO:0000313" key="3">
    <source>
        <dbReference type="Proteomes" id="UP000266723"/>
    </source>
</evidence>
<dbReference type="Proteomes" id="UP000266723">
    <property type="component" value="Unassembled WGS sequence"/>
</dbReference>
<keyword evidence="3" id="KW-1185">Reference proteome</keyword>
<dbReference type="EMBL" id="QGKV02001556">
    <property type="protein sequence ID" value="KAF3518621.1"/>
    <property type="molecule type" value="Genomic_DNA"/>
</dbReference>
<comment type="caution">
    <text evidence="2">The sequence shown here is derived from an EMBL/GenBank/DDBJ whole genome shotgun (WGS) entry which is preliminary data.</text>
</comment>
<sequence>MFLDANDGVKQVENVLKSVANETLDTETGTKDVLQQAEKEVTIDSTNDDRLEQVNGTDTAVHGKDWTIVTGKVSPRNSPEKRSGKLKQTSLQDASSSEVSPSRFNLLVNINEEEEKLEEGEISVAEDEKENIKEGEDENSVASEADIQEKLQKLKPAVSQKKRAGHKKNAQTKKYQKSQK</sequence>
<gene>
    <name evidence="2" type="ORF">DY000_02062531</name>
</gene>
<feature type="compositionally biased region" description="Basic residues" evidence="1">
    <location>
        <begin position="160"/>
        <end position="180"/>
    </location>
</feature>
<accession>A0ABQ7AXC1</accession>
<name>A0ABQ7AXC1_BRACR</name>
<proteinExistence type="predicted"/>
<feature type="compositionally biased region" description="Acidic residues" evidence="1">
    <location>
        <begin position="115"/>
        <end position="139"/>
    </location>
</feature>
<protein>
    <submittedName>
        <fullName evidence="2">Uncharacterized protein</fullName>
    </submittedName>
</protein>
<organism evidence="2 3">
    <name type="scientific">Brassica cretica</name>
    <name type="common">Mustard</name>
    <dbReference type="NCBI Taxonomy" id="69181"/>
    <lineage>
        <taxon>Eukaryota</taxon>
        <taxon>Viridiplantae</taxon>
        <taxon>Streptophyta</taxon>
        <taxon>Embryophyta</taxon>
        <taxon>Tracheophyta</taxon>
        <taxon>Spermatophyta</taxon>
        <taxon>Magnoliopsida</taxon>
        <taxon>eudicotyledons</taxon>
        <taxon>Gunneridae</taxon>
        <taxon>Pentapetalae</taxon>
        <taxon>rosids</taxon>
        <taxon>malvids</taxon>
        <taxon>Brassicales</taxon>
        <taxon>Brassicaceae</taxon>
        <taxon>Brassiceae</taxon>
        <taxon>Brassica</taxon>
    </lineage>
</organism>
<feature type="region of interest" description="Disordered" evidence="1">
    <location>
        <begin position="115"/>
        <end position="180"/>
    </location>
</feature>
<evidence type="ECO:0000313" key="2">
    <source>
        <dbReference type="EMBL" id="KAF3518621.1"/>
    </source>
</evidence>
<evidence type="ECO:0000256" key="1">
    <source>
        <dbReference type="SAM" id="MobiDB-lite"/>
    </source>
</evidence>
<feature type="compositionally biased region" description="Polar residues" evidence="1">
    <location>
        <begin position="86"/>
        <end position="101"/>
    </location>
</feature>
<reference evidence="2 3" key="1">
    <citation type="journal article" date="2020" name="BMC Genomics">
        <title>Intraspecific diversification of the crop wild relative Brassica cretica Lam. using demographic model selection.</title>
        <authorList>
            <person name="Kioukis A."/>
            <person name="Michalopoulou V.A."/>
            <person name="Briers L."/>
            <person name="Pirintsos S."/>
            <person name="Studholme D.J."/>
            <person name="Pavlidis P."/>
            <person name="Sarris P.F."/>
        </authorList>
    </citation>
    <scope>NUCLEOTIDE SEQUENCE [LARGE SCALE GENOMIC DNA]</scope>
    <source>
        <strain evidence="3">cv. PFS-1207/04</strain>
    </source>
</reference>
<feature type="region of interest" description="Disordered" evidence="1">
    <location>
        <begin position="70"/>
        <end position="101"/>
    </location>
</feature>